<accession>A0A382CY77</accession>
<protein>
    <recommendedName>
        <fullName evidence="2">Phytanoyl-CoA dioxygenase family protein</fullName>
    </recommendedName>
</protein>
<name>A0A382CY77_9ZZZZ</name>
<dbReference type="PANTHER" id="PTHR20883:SF46">
    <property type="entry name" value="PHYTANOYL-COA HYDROXYLASE"/>
    <property type="match status" value="1"/>
</dbReference>
<dbReference type="Pfam" id="PF05721">
    <property type="entry name" value="PhyH"/>
    <property type="match status" value="1"/>
</dbReference>
<sequence length="277" mass="30717">MFQLTDQQQAEFHNDGFVVVDGLIDDDTIHRLRDAFECIFSGRFETGIRPDEVNWQAGESDPAKTRQICNGWKADLTIAGTSLRADIGEACAVLGDWPGARLQVDNALWKPPGAGSIGMHRDCAYLSWLKPREMISCWIALDDTTTDGGTMQLVRGSHRWKPSEELGEFHGPADHQALMRTAAVREGVDDPEIVPVVVKKGGGSFHHGWTWHGSAPNESPLHRRALVVHCISSDACFVPENIAVGTGPIYGRYRYQDSNRMDESFFPVLWSGNGERT</sequence>
<dbReference type="InterPro" id="IPR008775">
    <property type="entry name" value="Phytyl_CoA_dOase-like"/>
</dbReference>
<dbReference type="SUPFAM" id="SSF51197">
    <property type="entry name" value="Clavaminate synthase-like"/>
    <property type="match status" value="1"/>
</dbReference>
<dbReference type="EMBL" id="UINC01036577">
    <property type="protein sequence ID" value="SVB30764.1"/>
    <property type="molecule type" value="Genomic_DNA"/>
</dbReference>
<dbReference type="PANTHER" id="PTHR20883">
    <property type="entry name" value="PHYTANOYL-COA DIOXYGENASE DOMAIN CONTAINING 1"/>
    <property type="match status" value="1"/>
</dbReference>
<evidence type="ECO:0008006" key="2">
    <source>
        <dbReference type="Google" id="ProtNLM"/>
    </source>
</evidence>
<dbReference type="Gene3D" id="2.60.120.620">
    <property type="entry name" value="q2cbj1_9rhob like domain"/>
    <property type="match status" value="1"/>
</dbReference>
<feature type="non-terminal residue" evidence="1">
    <location>
        <position position="277"/>
    </location>
</feature>
<evidence type="ECO:0000313" key="1">
    <source>
        <dbReference type="EMBL" id="SVB30764.1"/>
    </source>
</evidence>
<gene>
    <name evidence="1" type="ORF">METZ01_LOCUS183618</name>
</gene>
<dbReference type="AlphaFoldDB" id="A0A382CY77"/>
<organism evidence="1">
    <name type="scientific">marine metagenome</name>
    <dbReference type="NCBI Taxonomy" id="408172"/>
    <lineage>
        <taxon>unclassified sequences</taxon>
        <taxon>metagenomes</taxon>
        <taxon>ecological metagenomes</taxon>
    </lineage>
</organism>
<proteinExistence type="predicted"/>
<reference evidence="1" key="1">
    <citation type="submission" date="2018-05" db="EMBL/GenBank/DDBJ databases">
        <authorList>
            <person name="Lanie J.A."/>
            <person name="Ng W.-L."/>
            <person name="Kazmierczak K.M."/>
            <person name="Andrzejewski T.M."/>
            <person name="Davidsen T.M."/>
            <person name="Wayne K.J."/>
            <person name="Tettelin H."/>
            <person name="Glass J.I."/>
            <person name="Rusch D."/>
            <person name="Podicherti R."/>
            <person name="Tsui H.-C.T."/>
            <person name="Winkler M.E."/>
        </authorList>
    </citation>
    <scope>NUCLEOTIDE SEQUENCE</scope>
</reference>